<protein>
    <submittedName>
        <fullName evidence="5">Arginine-binding extracellular protein ArtP</fullName>
    </submittedName>
</protein>
<reference evidence="5 6" key="1">
    <citation type="journal article" date="2015" name="Genome Biol. Evol.">
        <title>Characterization of Three Mycobacterium spp. with Potential Use in Bioremediation by Genome Sequencing and Comparative Genomics.</title>
        <authorList>
            <person name="Das S."/>
            <person name="Pettersson B.M."/>
            <person name="Behra P.R."/>
            <person name="Ramesh M."/>
            <person name="Dasgupta S."/>
            <person name="Bhattacharya A."/>
            <person name="Kirsebom L.A."/>
        </authorList>
    </citation>
    <scope>NUCLEOTIDE SEQUENCE [LARGE SCALE GENOMIC DNA]</scope>
    <source>
        <strain evidence="5 6">DSM 43826</strain>
    </source>
</reference>
<evidence type="ECO:0000256" key="2">
    <source>
        <dbReference type="SAM" id="SignalP"/>
    </source>
</evidence>
<feature type="chain" id="PRO_5038814204" evidence="2">
    <location>
        <begin position="24"/>
        <end position="292"/>
    </location>
</feature>
<keyword evidence="6" id="KW-1185">Reference proteome</keyword>
<dbReference type="SUPFAM" id="SSF53850">
    <property type="entry name" value="Periplasmic binding protein-like II"/>
    <property type="match status" value="1"/>
</dbReference>
<dbReference type="SMART" id="SM00062">
    <property type="entry name" value="PBPb"/>
    <property type="match status" value="1"/>
</dbReference>
<dbReference type="InterPro" id="IPR001320">
    <property type="entry name" value="Iontro_rcpt_C"/>
</dbReference>
<dbReference type="PROSITE" id="PS51257">
    <property type="entry name" value="PROKAR_LIPOPROTEIN"/>
    <property type="match status" value="1"/>
</dbReference>
<dbReference type="SMR" id="A0A0J6VBE9"/>
<dbReference type="PANTHER" id="PTHR35936">
    <property type="entry name" value="MEMBRANE-BOUND LYTIC MUREIN TRANSGLYCOSYLASE F"/>
    <property type="match status" value="1"/>
</dbReference>
<dbReference type="EMBL" id="JYNL01000069">
    <property type="protein sequence ID" value="KMO67504.1"/>
    <property type="molecule type" value="Genomic_DNA"/>
</dbReference>
<dbReference type="SMART" id="SM00079">
    <property type="entry name" value="PBPe"/>
    <property type="match status" value="1"/>
</dbReference>
<dbReference type="PANTHER" id="PTHR35936:SF19">
    <property type="entry name" value="AMINO-ACID-BINDING PROTEIN YXEM-RELATED"/>
    <property type="match status" value="1"/>
</dbReference>
<name>A0A0J6VBE9_9MYCO</name>
<keyword evidence="1 2" id="KW-0732">Signal</keyword>
<dbReference type="PATRIC" id="fig|37916.4.peg.6771"/>
<dbReference type="AlphaFoldDB" id="A0A0J6VBE9"/>
<feature type="domain" description="Solute-binding protein family 3/N-terminal" evidence="3">
    <location>
        <begin position="60"/>
        <end position="285"/>
    </location>
</feature>
<sequence precursor="true">MMPRMHRLTGVLCALLTVSTASMALGACAPADENSSTASSTSAGADACTKDKLTTLKPGTLTLATDQPAYAPWFDNDDPANGKGFESAVAYAVAAELGYARENVTWVRVPFNAAIAPGPKQFDADLNEFSITDERKQAVDFSSPYYDVTQTVVALKSSPAAKVTTVDGLKGLKLGAQVGSTSYTAAQKIDPGVAVFNNNDDAKAALSNGQIDGLVVDLPTAFQIQSELTDGVIVGQLPAGSDKPEQFGIVLDKGSPLTACVSRAVDQLRDRGELEKLQTTWLAQAGNAPVLS</sequence>
<dbReference type="InterPro" id="IPR001638">
    <property type="entry name" value="Solute-binding_3/MltF_N"/>
</dbReference>
<gene>
    <name evidence="5" type="primary">artP</name>
    <name evidence="5" type="ORF">MCHLDSM_06754</name>
</gene>
<organism evidence="5 6">
    <name type="scientific">Mycolicibacterium chlorophenolicum</name>
    <dbReference type="NCBI Taxonomy" id="37916"/>
    <lineage>
        <taxon>Bacteria</taxon>
        <taxon>Bacillati</taxon>
        <taxon>Actinomycetota</taxon>
        <taxon>Actinomycetes</taxon>
        <taxon>Mycobacteriales</taxon>
        <taxon>Mycobacteriaceae</taxon>
        <taxon>Mycolicibacterium</taxon>
    </lineage>
</organism>
<proteinExistence type="predicted"/>
<evidence type="ECO:0000256" key="1">
    <source>
        <dbReference type="ARBA" id="ARBA00022729"/>
    </source>
</evidence>
<dbReference type="Proteomes" id="UP000036513">
    <property type="component" value="Unassembled WGS sequence"/>
</dbReference>
<dbReference type="Pfam" id="PF00497">
    <property type="entry name" value="SBP_bac_3"/>
    <property type="match status" value="1"/>
</dbReference>
<evidence type="ECO:0000259" key="4">
    <source>
        <dbReference type="SMART" id="SM00079"/>
    </source>
</evidence>
<dbReference type="Gene3D" id="3.40.190.10">
    <property type="entry name" value="Periplasmic binding protein-like II"/>
    <property type="match status" value="2"/>
</dbReference>
<evidence type="ECO:0000259" key="3">
    <source>
        <dbReference type="SMART" id="SM00062"/>
    </source>
</evidence>
<dbReference type="GO" id="GO:0015276">
    <property type="term" value="F:ligand-gated monoatomic ion channel activity"/>
    <property type="evidence" value="ECO:0007669"/>
    <property type="project" value="InterPro"/>
</dbReference>
<dbReference type="STRING" id="37916.MCHLDSM_06754"/>
<evidence type="ECO:0000313" key="5">
    <source>
        <dbReference type="EMBL" id="KMO67504.1"/>
    </source>
</evidence>
<dbReference type="CDD" id="cd13530">
    <property type="entry name" value="PBP2_peptides_like"/>
    <property type="match status" value="1"/>
</dbReference>
<evidence type="ECO:0000313" key="6">
    <source>
        <dbReference type="Proteomes" id="UP000036513"/>
    </source>
</evidence>
<dbReference type="GO" id="GO:0016020">
    <property type="term" value="C:membrane"/>
    <property type="evidence" value="ECO:0007669"/>
    <property type="project" value="InterPro"/>
</dbReference>
<comment type="caution">
    <text evidence="5">The sequence shown here is derived from an EMBL/GenBank/DDBJ whole genome shotgun (WGS) entry which is preliminary data.</text>
</comment>
<feature type="signal peptide" evidence="2">
    <location>
        <begin position="1"/>
        <end position="23"/>
    </location>
</feature>
<accession>A0A0J6VBE9</accession>
<feature type="domain" description="Ionotropic glutamate receptor C-terminal" evidence="4">
    <location>
        <begin position="60"/>
        <end position="284"/>
    </location>
</feature>